<sequence length="88" mass="10454">MELREFLLQQRGFADDNENKVYFTDRGLSQEPEDNEFWIFLDEGLRCGGTARKIPCDKEHIQEVLLGCGKNNLWQKVLKHIEVWEKEK</sequence>
<evidence type="ECO:0000313" key="2">
    <source>
        <dbReference type="EMBL" id="SHE63877.1"/>
    </source>
</evidence>
<dbReference type="RefSeq" id="WP_066049790.1">
    <property type="nucleotide sequence ID" value="NZ_CP014223.1"/>
</dbReference>
<dbReference type="EMBL" id="FQUA01000004">
    <property type="protein sequence ID" value="SHE63877.1"/>
    <property type="molecule type" value="Genomic_DNA"/>
</dbReference>
<reference evidence="1 3" key="1">
    <citation type="journal article" date="2016" name="Genome Announc.">
        <title>Complete Genome Sequence of the Amino Acid-Fermenting Clostridium propionicum X2 (DSM 1682).</title>
        <authorList>
            <person name="Poehlein A."/>
            <person name="Schlien K."/>
            <person name="Chowdhury N.P."/>
            <person name="Gottschalk G."/>
            <person name="Buckel W."/>
            <person name="Daniel R."/>
        </authorList>
    </citation>
    <scope>NUCLEOTIDE SEQUENCE [LARGE SCALE GENOMIC DNA]</scope>
    <source>
        <strain evidence="1 3">X2</strain>
    </source>
</reference>
<dbReference type="OrthoDB" id="2059656at2"/>
<protein>
    <submittedName>
        <fullName evidence="2">Uncharacterized protein</fullName>
    </submittedName>
</protein>
<evidence type="ECO:0000313" key="3">
    <source>
        <dbReference type="Proteomes" id="UP000068026"/>
    </source>
</evidence>
<dbReference type="KEGG" id="cpro:CPRO_15220"/>
<evidence type="ECO:0000313" key="4">
    <source>
        <dbReference type="Proteomes" id="UP000184204"/>
    </source>
</evidence>
<proteinExistence type="predicted"/>
<dbReference type="AlphaFoldDB" id="A0A0X1U853"/>
<dbReference type="Proteomes" id="UP000184204">
    <property type="component" value="Unassembled WGS sequence"/>
</dbReference>
<dbReference type="EMBL" id="CP014223">
    <property type="protein sequence ID" value="AMJ41115.1"/>
    <property type="molecule type" value="Genomic_DNA"/>
</dbReference>
<name>A0A0X1U853_ANAPI</name>
<keyword evidence="3" id="KW-1185">Reference proteome</keyword>
<dbReference type="Proteomes" id="UP000068026">
    <property type="component" value="Chromosome"/>
</dbReference>
<gene>
    <name evidence="1" type="ORF">CPRO_15220</name>
    <name evidence="2" type="ORF">SAMN02745151_01332</name>
</gene>
<evidence type="ECO:0000313" key="1">
    <source>
        <dbReference type="EMBL" id="AMJ41115.1"/>
    </source>
</evidence>
<organism evidence="2 4">
    <name type="scientific">Anaerotignum propionicum DSM 1682</name>
    <dbReference type="NCBI Taxonomy" id="991789"/>
    <lineage>
        <taxon>Bacteria</taxon>
        <taxon>Bacillati</taxon>
        <taxon>Bacillota</taxon>
        <taxon>Clostridia</taxon>
        <taxon>Lachnospirales</taxon>
        <taxon>Anaerotignaceae</taxon>
        <taxon>Anaerotignum</taxon>
    </lineage>
</organism>
<reference evidence="2" key="4">
    <citation type="submission" date="2016-11" db="EMBL/GenBank/DDBJ databases">
        <authorList>
            <person name="Varghese N."/>
            <person name="Submissions S."/>
        </authorList>
    </citation>
    <scope>NUCLEOTIDE SEQUENCE</scope>
    <source>
        <strain evidence="2">DSM 1682</strain>
    </source>
</reference>
<reference evidence="3" key="2">
    <citation type="submission" date="2016-01" db="EMBL/GenBank/DDBJ databases">
        <authorList>
            <person name="Poehlein A."/>
            <person name="Schlien K."/>
            <person name="Gottschalk G."/>
            <person name="Buckel W."/>
            <person name="Daniel R."/>
        </authorList>
    </citation>
    <scope>NUCLEOTIDE SEQUENCE [LARGE SCALE GENOMIC DNA]</scope>
    <source>
        <strain evidence="3">X2</strain>
    </source>
</reference>
<accession>A0A0X1U853</accession>
<reference evidence="4" key="3">
    <citation type="submission" date="2016-11" db="EMBL/GenBank/DDBJ databases">
        <authorList>
            <person name="Jaros S."/>
            <person name="Januszkiewicz K."/>
            <person name="Wedrychowicz H."/>
        </authorList>
    </citation>
    <scope>NUCLEOTIDE SEQUENCE [LARGE SCALE GENOMIC DNA]</scope>
    <source>
        <strain evidence="4">DSM 1682</strain>
    </source>
</reference>